<sequence length="96" mass="11164">MFRRKEGSQWPLYSPRLDVTLSSSLDKVGCCKNIAEQLTTNLNTTPFSQLVKSEEMALRAAEASLSVINKTQEGRRGAFFWKYHCRWEDKWNLSLY</sequence>
<accession>A0A8X6QIU7</accession>
<keyword evidence="2" id="KW-1185">Reference proteome</keyword>
<dbReference type="AlphaFoldDB" id="A0A8X6QIU7"/>
<evidence type="ECO:0000313" key="1">
    <source>
        <dbReference type="EMBL" id="GFU21335.1"/>
    </source>
</evidence>
<gene>
    <name evidence="1" type="ORF">NPIL_165341</name>
</gene>
<dbReference type="Proteomes" id="UP000887013">
    <property type="component" value="Unassembled WGS sequence"/>
</dbReference>
<protein>
    <submittedName>
        <fullName evidence="1">Uncharacterized protein</fullName>
    </submittedName>
</protein>
<proteinExistence type="predicted"/>
<dbReference type="EMBL" id="BMAW01031490">
    <property type="protein sequence ID" value="GFU21335.1"/>
    <property type="molecule type" value="Genomic_DNA"/>
</dbReference>
<organism evidence="1 2">
    <name type="scientific">Nephila pilipes</name>
    <name type="common">Giant wood spider</name>
    <name type="synonym">Nephila maculata</name>
    <dbReference type="NCBI Taxonomy" id="299642"/>
    <lineage>
        <taxon>Eukaryota</taxon>
        <taxon>Metazoa</taxon>
        <taxon>Ecdysozoa</taxon>
        <taxon>Arthropoda</taxon>
        <taxon>Chelicerata</taxon>
        <taxon>Arachnida</taxon>
        <taxon>Araneae</taxon>
        <taxon>Araneomorphae</taxon>
        <taxon>Entelegynae</taxon>
        <taxon>Araneoidea</taxon>
        <taxon>Nephilidae</taxon>
        <taxon>Nephila</taxon>
    </lineage>
</organism>
<evidence type="ECO:0000313" key="2">
    <source>
        <dbReference type="Proteomes" id="UP000887013"/>
    </source>
</evidence>
<comment type="caution">
    <text evidence="1">The sequence shown here is derived from an EMBL/GenBank/DDBJ whole genome shotgun (WGS) entry which is preliminary data.</text>
</comment>
<name>A0A8X6QIU7_NEPPI</name>
<reference evidence="1" key="1">
    <citation type="submission" date="2020-08" db="EMBL/GenBank/DDBJ databases">
        <title>Multicomponent nature underlies the extraordinary mechanical properties of spider dragline silk.</title>
        <authorList>
            <person name="Kono N."/>
            <person name="Nakamura H."/>
            <person name="Mori M."/>
            <person name="Yoshida Y."/>
            <person name="Ohtoshi R."/>
            <person name="Malay A.D."/>
            <person name="Moran D.A.P."/>
            <person name="Tomita M."/>
            <person name="Numata K."/>
            <person name="Arakawa K."/>
        </authorList>
    </citation>
    <scope>NUCLEOTIDE SEQUENCE</scope>
</reference>